<gene>
    <name evidence="2" type="ORF">SAMN06265338_102183</name>
</gene>
<dbReference type="EMBL" id="FYDG01000002">
    <property type="protein sequence ID" value="SNB65277.1"/>
    <property type="molecule type" value="Genomic_DNA"/>
</dbReference>
<dbReference type="Pfam" id="PF04748">
    <property type="entry name" value="Polysacc_deac_2"/>
    <property type="match status" value="1"/>
</dbReference>
<evidence type="ECO:0008006" key="4">
    <source>
        <dbReference type="Google" id="ProtNLM"/>
    </source>
</evidence>
<dbReference type="CDD" id="cd10936">
    <property type="entry name" value="CE4_DAC2"/>
    <property type="match status" value="1"/>
</dbReference>
<proteinExistence type="predicted"/>
<dbReference type="InterPro" id="IPR006837">
    <property type="entry name" value="Divergent_DAC"/>
</dbReference>
<dbReference type="SUPFAM" id="SSF88713">
    <property type="entry name" value="Glycoside hydrolase/deacetylase"/>
    <property type="match status" value="1"/>
</dbReference>
<dbReference type="PANTHER" id="PTHR30105:SF2">
    <property type="entry name" value="DIVERGENT POLYSACCHARIDE DEACETYLASE SUPERFAMILY"/>
    <property type="match status" value="1"/>
</dbReference>
<feature type="region of interest" description="Disordered" evidence="1">
    <location>
        <begin position="46"/>
        <end position="75"/>
    </location>
</feature>
<dbReference type="GO" id="GO:0005975">
    <property type="term" value="P:carbohydrate metabolic process"/>
    <property type="evidence" value="ECO:0007669"/>
    <property type="project" value="InterPro"/>
</dbReference>
<name>A0A212R0E8_RHOAC</name>
<feature type="compositionally biased region" description="Pro residues" evidence="1">
    <location>
        <begin position="64"/>
        <end position="73"/>
    </location>
</feature>
<keyword evidence="3" id="KW-1185">Reference proteome</keyword>
<sequence>MLDDLDRPLGLDRTEPKPEGGRRPLWAAGVVAAMAVIAGGAWLTTQQDAGRGTGGEPEARAPIQPLPPAPPAPAATLPQVQVQPAAPDAAPKGQQVEVENGVRVVRGGAAVGPAIIHVPDNADHAPLAPAPDPRLVERNRFGLLPKRGKDGATPAQVYARPRPAARAGQPRIALIIGGMGLNDLATQSVISRLPAEVTLAFAPYGGRVEQLADAAREAGHEILLQAPMEPFNPADAPGPHVVPAGDAPRAEDALRWQMGRMVGYFGVINYLGGKLSADRDSISTVMAELARRGLNYVDDGSAPQSLAGAAAADQGVNFLKVDVRIDEIRRPEAIDAALVKLETLAKQNGVAVGFASGLPTTSERIANYLSDTGRSGVVLVPVSAAFGAGDKR</sequence>
<feature type="compositionally biased region" description="Basic and acidic residues" evidence="1">
    <location>
        <begin position="1"/>
        <end position="22"/>
    </location>
</feature>
<dbReference type="AlphaFoldDB" id="A0A212R0E8"/>
<accession>A0A212R0E8</accession>
<reference evidence="3" key="1">
    <citation type="submission" date="2017-06" db="EMBL/GenBank/DDBJ databases">
        <authorList>
            <person name="Varghese N."/>
            <person name="Submissions S."/>
        </authorList>
    </citation>
    <scope>NUCLEOTIDE SEQUENCE [LARGE SCALE GENOMIC DNA]</scope>
    <source>
        <strain evidence="3">DSM 137</strain>
    </source>
</reference>
<dbReference type="InterPro" id="IPR011330">
    <property type="entry name" value="Glyco_hydro/deAcase_b/a-brl"/>
</dbReference>
<evidence type="ECO:0000256" key="1">
    <source>
        <dbReference type="SAM" id="MobiDB-lite"/>
    </source>
</evidence>
<feature type="region of interest" description="Disordered" evidence="1">
    <location>
        <begin position="1"/>
        <end position="23"/>
    </location>
</feature>
<protein>
    <recommendedName>
        <fullName evidence="4">Divergent polysaccharide deacetylase family protein</fullName>
    </recommendedName>
</protein>
<evidence type="ECO:0000313" key="3">
    <source>
        <dbReference type="Proteomes" id="UP000198418"/>
    </source>
</evidence>
<organism evidence="2 3">
    <name type="scientific">Rhodoblastus acidophilus</name>
    <name type="common">Rhodopseudomonas acidophila</name>
    <dbReference type="NCBI Taxonomy" id="1074"/>
    <lineage>
        <taxon>Bacteria</taxon>
        <taxon>Pseudomonadati</taxon>
        <taxon>Pseudomonadota</taxon>
        <taxon>Alphaproteobacteria</taxon>
        <taxon>Hyphomicrobiales</taxon>
        <taxon>Rhodoblastaceae</taxon>
        <taxon>Rhodoblastus</taxon>
    </lineage>
</organism>
<evidence type="ECO:0000313" key="2">
    <source>
        <dbReference type="EMBL" id="SNB65277.1"/>
    </source>
</evidence>
<dbReference type="OrthoDB" id="9784811at2"/>
<dbReference type="Gene3D" id="3.20.20.370">
    <property type="entry name" value="Glycoside hydrolase/deacetylase"/>
    <property type="match status" value="1"/>
</dbReference>
<dbReference type="RefSeq" id="WP_088519716.1">
    <property type="nucleotide sequence ID" value="NZ_FYDG01000002.1"/>
</dbReference>
<dbReference type="Proteomes" id="UP000198418">
    <property type="component" value="Unassembled WGS sequence"/>
</dbReference>
<dbReference type="PANTHER" id="PTHR30105">
    <property type="entry name" value="UNCHARACTERIZED YIBQ-RELATED"/>
    <property type="match status" value="1"/>
</dbReference>